<evidence type="ECO:0000256" key="2">
    <source>
        <dbReference type="ARBA" id="ARBA00023125"/>
    </source>
</evidence>
<sequence>MAFKAPCQLRLFPPKAELAPYIRHFWMLSNPAGAAPQLDFAPCDTGTGLTFHLASKPCYLQLHTLQPLHHGHAIQLDGPHLGSQPLLVNPATDSVGIRFHPAGLFPLLQTPLANHSIATELPPQQWQRLGLPALYQQLQALPQATQRLALLQAWLSRHLQAGPNQHRALTRGLAQLQPQLSIQDWSEISGLSLRQMERQFKSWIGLSPRQYQRILRVKQLRLLFKQQPQLDTLAAMLSCGYYDQAHGSKDFKALMGLTPSHYRQLLR</sequence>
<dbReference type="InterPro" id="IPR046532">
    <property type="entry name" value="DUF6597"/>
</dbReference>
<evidence type="ECO:0000256" key="3">
    <source>
        <dbReference type="ARBA" id="ARBA00023163"/>
    </source>
</evidence>
<feature type="domain" description="HTH araC/xylS-type" evidence="4">
    <location>
        <begin position="166"/>
        <end position="265"/>
    </location>
</feature>
<dbReference type="SMART" id="SM00342">
    <property type="entry name" value="HTH_ARAC"/>
    <property type="match status" value="1"/>
</dbReference>
<comment type="caution">
    <text evidence="5">The sequence shown here is derived from an EMBL/GenBank/DDBJ whole genome shotgun (WGS) entry which is preliminary data.</text>
</comment>
<dbReference type="EMBL" id="JBHLZN010000002">
    <property type="protein sequence ID" value="MFB9886028.1"/>
    <property type="molecule type" value="Genomic_DNA"/>
</dbReference>
<keyword evidence="6" id="KW-1185">Reference proteome</keyword>
<dbReference type="InterPro" id="IPR009057">
    <property type="entry name" value="Homeodomain-like_sf"/>
</dbReference>
<dbReference type="SUPFAM" id="SSF46689">
    <property type="entry name" value="Homeodomain-like"/>
    <property type="match status" value="1"/>
</dbReference>
<dbReference type="InterPro" id="IPR050204">
    <property type="entry name" value="AraC_XylS_family_regulators"/>
</dbReference>
<dbReference type="PANTHER" id="PTHR46796:SF13">
    <property type="entry name" value="HTH-TYPE TRANSCRIPTIONAL ACTIVATOR RHAS"/>
    <property type="match status" value="1"/>
</dbReference>
<dbReference type="Gene3D" id="1.10.10.60">
    <property type="entry name" value="Homeodomain-like"/>
    <property type="match status" value="1"/>
</dbReference>
<evidence type="ECO:0000313" key="5">
    <source>
        <dbReference type="EMBL" id="MFB9886028.1"/>
    </source>
</evidence>
<accession>A0ABV5Z9S2</accession>
<evidence type="ECO:0000259" key="4">
    <source>
        <dbReference type="PROSITE" id="PS01124"/>
    </source>
</evidence>
<reference evidence="5 6" key="1">
    <citation type="submission" date="2024-09" db="EMBL/GenBank/DDBJ databases">
        <authorList>
            <person name="Sun Q."/>
            <person name="Mori K."/>
        </authorList>
    </citation>
    <scope>NUCLEOTIDE SEQUENCE [LARGE SCALE GENOMIC DNA]</scope>
    <source>
        <strain evidence="5 6">ATCC 51285</strain>
    </source>
</reference>
<evidence type="ECO:0000256" key="1">
    <source>
        <dbReference type="ARBA" id="ARBA00023015"/>
    </source>
</evidence>
<keyword evidence="2" id="KW-0238">DNA-binding</keyword>
<dbReference type="Proteomes" id="UP001589628">
    <property type="component" value="Unassembled WGS sequence"/>
</dbReference>
<proteinExistence type="predicted"/>
<dbReference type="RefSeq" id="WP_027311532.1">
    <property type="nucleotide sequence ID" value="NZ_JBHLZN010000002.1"/>
</dbReference>
<keyword evidence="3" id="KW-0804">Transcription</keyword>
<dbReference type="Pfam" id="PF20240">
    <property type="entry name" value="DUF6597"/>
    <property type="match status" value="1"/>
</dbReference>
<keyword evidence="1" id="KW-0805">Transcription regulation</keyword>
<dbReference type="InterPro" id="IPR018060">
    <property type="entry name" value="HTH_AraC"/>
</dbReference>
<dbReference type="PANTHER" id="PTHR46796">
    <property type="entry name" value="HTH-TYPE TRANSCRIPTIONAL ACTIVATOR RHAS-RELATED"/>
    <property type="match status" value="1"/>
</dbReference>
<name>A0ABV5Z9S2_9GAMM</name>
<dbReference type="PROSITE" id="PS01124">
    <property type="entry name" value="HTH_ARAC_FAMILY_2"/>
    <property type="match status" value="1"/>
</dbReference>
<protein>
    <submittedName>
        <fullName evidence="5">Helix-turn-helix domain-containing protein</fullName>
    </submittedName>
</protein>
<gene>
    <name evidence="5" type="ORF">ACFFLH_06375</name>
</gene>
<evidence type="ECO:0000313" key="6">
    <source>
        <dbReference type="Proteomes" id="UP001589628"/>
    </source>
</evidence>
<organism evidence="5 6">
    <name type="scientific">Balneatrix alpica</name>
    <dbReference type="NCBI Taxonomy" id="75684"/>
    <lineage>
        <taxon>Bacteria</taxon>
        <taxon>Pseudomonadati</taxon>
        <taxon>Pseudomonadota</taxon>
        <taxon>Gammaproteobacteria</taxon>
        <taxon>Oceanospirillales</taxon>
        <taxon>Balneatrichaceae</taxon>
        <taxon>Balneatrix</taxon>
    </lineage>
</organism>
<dbReference type="Pfam" id="PF12833">
    <property type="entry name" value="HTH_18"/>
    <property type="match status" value="1"/>
</dbReference>